<dbReference type="Pfam" id="PF00376">
    <property type="entry name" value="MerR"/>
    <property type="match status" value="1"/>
</dbReference>
<evidence type="ECO:0000256" key="1">
    <source>
        <dbReference type="SAM" id="MobiDB-lite"/>
    </source>
</evidence>
<reference evidence="3" key="1">
    <citation type="submission" date="2023-02" db="EMBL/GenBank/DDBJ databases">
        <title>Nocardiopsis ansamitocini NBRC 112285.</title>
        <authorList>
            <person name="Ichikawa N."/>
            <person name="Sato H."/>
            <person name="Tonouchi N."/>
        </authorList>
    </citation>
    <scope>NUCLEOTIDE SEQUENCE</scope>
    <source>
        <strain evidence="3">NBRC 112285</strain>
    </source>
</reference>
<dbReference type="RefSeq" id="WP_349497227.1">
    <property type="nucleotide sequence ID" value="NZ_BSQG01000010.1"/>
</dbReference>
<evidence type="ECO:0000313" key="4">
    <source>
        <dbReference type="Proteomes" id="UP001165092"/>
    </source>
</evidence>
<name>A0A9W6PA48_9ACTN</name>
<dbReference type="AlphaFoldDB" id="A0A9W6PA48"/>
<gene>
    <name evidence="3" type="ORF">Nans01_43010</name>
</gene>
<organism evidence="3 4">
    <name type="scientific">Nocardiopsis ansamitocini</name>
    <dbReference type="NCBI Taxonomy" id="1670832"/>
    <lineage>
        <taxon>Bacteria</taxon>
        <taxon>Bacillati</taxon>
        <taxon>Actinomycetota</taxon>
        <taxon>Actinomycetes</taxon>
        <taxon>Streptosporangiales</taxon>
        <taxon>Nocardiopsidaceae</taxon>
        <taxon>Nocardiopsis</taxon>
    </lineage>
</organism>
<evidence type="ECO:0000259" key="2">
    <source>
        <dbReference type="Pfam" id="PF00376"/>
    </source>
</evidence>
<dbReference type="Proteomes" id="UP001165092">
    <property type="component" value="Unassembled WGS sequence"/>
</dbReference>
<feature type="region of interest" description="Disordered" evidence="1">
    <location>
        <begin position="1"/>
        <end position="25"/>
    </location>
</feature>
<proteinExistence type="predicted"/>
<sequence>MTFVSTGTASAPTPPPETGADTPLTEVNGGLLMNAQVAALFGVDASTVARWGSRGLIAYVRTPGGARRYPAEQFLRLLDPAPAGSPAPAGEGGPS</sequence>
<dbReference type="InterPro" id="IPR000551">
    <property type="entry name" value="MerR-type_HTH_dom"/>
</dbReference>
<evidence type="ECO:0000313" key="3">
    <source>
        <dbReference type="EMBL" id="GLU49950.1"/>
    </source>
</evidence>
<accession>A0A9W6PA48</accession>
<feature type="domain" description="HTH merR-type" evidence="2">
    <location>
        <begin position="36"/>
        <end position="69"/>
    </location>
</feature>
<keyword evidence="4" id="KW-1185">Reference proteome</keyword>
<dbReference type="InterPro" id="IPR009061">
    <property type="entry name" value="DNA-bd_dom_put_sf"/>
</dbReference>
<dbReference type="GO" id="GO:0006355">
    <property type="term" value="P:regulation of DNA-templated transcription"/>
    <property type="evidence" value="ECO:0007669"/>
    <property type="project" value="InterPro"/>
</dbReference>
<dbReference type="GO" id="GO:0003677">
    <property type="term" value="F:DNA binding"/>
    <property type="evidence" value="ECO:0007669"/>
    <property type="project" value="InterPro"/>
</dbReference>
<dbReference type="EMBL" id="BSQG01000010">
    <property type="protein sequence ID" value="GLU49950.1"/>
    <property type="molecule type" value="Genomic_DNA"/>
</dbReference>
<feature type="compositionally biased region" description="Low complexity" evidence="1">
    <location>
        <begin position="1"/>
        <end position="11"/>
    </location>
</feature>
<protein>
    <recommendedName>
        <fullName evidence="2">HTH merR-type domain-containing protein</fullName>
    </recommendedName>
</protein>
<dbReference type="SUPFAM" id="SSF46955">
    <property type="entry name" value="Putative DNA-binding domain"/>
    <property type="match status" value="1"/>
</dbReference>
<comment type="caution">
    <text evidence="3">The sequence shown here is derived from an EMBL/GenBank/DDBJ whole genome shotgun (WGS) entry which is preliminary data.</text>
</comment>
<dbReference type="Gene3D" id="1.10.1660.10">
    <property type="match status" value="1"/>
</dbReference>